<dbReference type="Proteomes" id="UP000306102">
    <property type="component" value="Unassembled WGS sequence"/>
</dbReference>
<reference evidence="7 8" key="1">
    <citation type="journal article" date="2018" name="Proc. Natl. Acad. Sci. U.S.A.">
        <title>Draft genome sequence of Camellia sinensis var. sinensis provides insights into the evolution of the tea genome and tea quality.</title>
        <authorList>
            <person name="Wei C."/>
            <person name="Yang H."/>
            <person name="Wang S."/>
            <person name="Zhao J."/>
            <person name="Liu C."/>
            <person name="Gao L."/>
            <person name="Xia E."/>
            <person name="Lu Y."/>
            <person name="Tai Y."/>
            <person name="She G."/>
            <person name="Sun J."/>
            <person name="Cao H."/>
            <person name="Tong W."/>
            <person name="Gao Q."/>
            <person name="Li Y."/>
            <person name="Deng W."/>
            <person name="Jiang X."/>
            <person name="Wang W."/>
            <person name="Chen Q."/>
            <person name="Zhang S."/>
            <person name="Li H."/>
            <person name="Wu J."/>
            <person name="Wang P."/>
            <person name="Li P."/>
            <person name="Shi C."/>
            <person name="Zheng F."/>
            <person name="Jian J."/>
            <person name="Huang B."/>
            <person name="Shan D."/>
            <person name="Shi M."/>
            <person name="Fang C."/>
            <person name="Yue Y."/>
            <person name="Li F."/>
            <person name="Li D."/>
            <person name="Wei S."/>
            <person name="Han B."/>
            <person name="Jiang C."/>
            <person name="Yin Y."/>
            <person name="Xia T."/>
            <person name="Zhang Z."/>
            <person name="Bennetzen J.L."/>
            <person name="Zhao S."/>
            <person name="Wan X."/>
        </authorList>
    </citation>
    <scope>NUCLEOTIDE SEQUENCE [LARGE SCALE GENOMIC DNA]</scope>
    <source>
        <strain evidence="8">cv. Shuchazao</strain>
        <tissue evidence="7">Leaf</tissue>
    </source>
</reference>
<evidence type="ECO:0000313" key="8">
    <source>
        <dbReference type="Proteomes" id="UP000306102"/>
    </source>
</evidence>
<evidence type="ECO:0000256" key="1">
    <source>
        <dbReference type="ARBA" id="ARBA00023110"/>
    </source>
</evidence>
<comment type="caution">
    <text evidence="7">The sequence shown here is derived from an EMBL/GenBank/DDBJ whole genome shotgun (WGS) entry which is preliminary data.</text>
</comment>
<keyword evidence="2" id="KW-0143">Chaperone</keyword>
<dbReference type="GO" id="GO:0071013">
    <property type="term" value="C:catalytic step 2 spliceosome"/>
    <property type="evidence" value="ECO:0007669"/>
    <property type="project" value="TreeGrafter"/>
</dbReference>
<evidence type="ECO:0000256" key="5">
    <source>
        <dbReference type="SAM" id="Phobius"/>
    </source>
</evidence>
<dbReference type="SUPFAM" id="SSF50891">
    <property type="entry name" value="Cyclophilin-like"/>
    <property type="match status" value="1"/>
</dbReference>
<evidence type="ECO:0000313" key="7">
    <source>
        <dbReference type="EMBL" id="THG02359.1"/>
    </source>
</evidence>
<keyword evidence="3 4" id="KW-0413">Isomerase</keyword>
<dbReference type="Gene3D" id="2.40.100.10">
    <property type="entry name" value="Cyclophilin-like"/>
    <property type="match status" value="1"/>
</dbReference>
<dbReference type="PANTHER" id="PTHR45625">
    <property type="entry name" value="PEPTIDYL-PROLYL CIS-TRANS ISOMERASE-RELATED"/>
    <property type="match status" value="1"/>
</dbReference>
<comment type="similarity">
    <text evidence="4">Belongs to the cyclophilin-type PPIase family.</text>
</comment>
<gene>
    <name evidence="7" type="ORF">TEA_010925</name>
</gene>
<dbReference type="Pfam" id="PF00160">
    <property type="entry name" value="Pro_isomerase"/>
    <property type="match status" value="1"/>
</dbReference>
<feature type="transmembrane region" description="Helical" evidence="5">
    <location>
        <begin position="20"/>
        <end position="43"/>
    </location>
</feature>
<comment type="function">
    <text evidence="4">PPIases accelerate the folding of proteins. It catalyzes the cis-trans isomerization of proline imidic peptide bonds in oligopeptides.</text>
</comment>
<evidence type="ECO:0000256" key="3">
    <source>
        <dbReference type="ARBA" id="ARBA00023235"/>
    </source>
</evidence>
<evidence type="ECO:0000256" key="2">
    <source>
        <dbReference type="ARBA" id="ARBA00023186"/>
    </source>
</evidence>
<dbReference type="InterPro" id="IPR002130">
    <property type="entry name" value="Cyclophilin-type_PPIase_dom"/>
</dbReference>
<keyword evidence="8" id="KW-1185">Reference proteome</keyword>
<dbReference type="PRINTS" id="PR00153">
    <property type="entry name" value="CSAPPISMRASE"/>
</dbReference>
<dbReference type="PANTHER" id="PTHR45625:SF4">
    <property type="entry name" value="PEPTIDYLPROLYL ISOMERASE DOMAIN AND WD REPEAT-CONTAINING PROTEIN 1"/>
    <property type="match status" value="1"/>
</dbReference>
<dbReference type="PROSITE" id="PS50072">
    <property type="entry name" value="CSA_PPIASE_2"/>
    <property type="match status" value="1"/>
</dbReference>
<keyword evidence="5" id="KW-0472">Membrane</keyword>
<evidence type="ECO:0000259" key="6">
    <source>
        <dbReference type="PROSITE" id="PS50072"/>
    </source>
</evidence>
<dbReference type="EMBL" id="SDRB02011209">
    <property type="protein sequence ID" value="THG02359.1"/>
    <property type="molecule type" value="Genomic_DNA"/>
</dbReference>
<dbReference type="EC" id="5.2.1.8" evidence="4"/>
<keyword evidence="1 4" id="KW-0697">Rotamase</keyword>
<protein>
    <recommendedName>
        <fullName evidence="4">Peptidyl-prolyl cis-trans isomerase</fullName>
        <shortName evidence="4">PPIase</shortName>
        <ecNumber evidence="4">5.2.1.8</ecNumber>
    </recommendedName>
</protein>
<dbReference type="AlphaFoldDB" id="A0A4S4DHT9"/>
<proteinExistence type="inferred from homology"/>
<comment type="catalytic activity">
    <reaction evidence="4">
        <text>[protein]-peptidylproline (omega=180) = [protein]-peptidylproline (omega=0)</text>
        <dbReference type="Rhea" id="RHEA:16237"/>
        <dbReference type="Rhea" id="RHEA-COMP:10747"/>
        <dbReference type="Rhea" id="RHEA-COMP:10748"/>
        <dbReference type="ChEBI" id="CHEBI:83833"/>
        <dbReference type="ChEBI" id="CHEBI:83834"/>
        <dbReference type="EC" id="5.2.1.8"/>
    </reaction>
</comment>
<keyword evidence="5" id="KW-1133">Transmembrane helix</keyword>
<accession>A0A4S4DHT9</accession>
<evidence type="ECO:0000256" key="4">
    <source>
        <dbReference type="RuleBase" id="RU363019"/>
    </source>
</evidence>
<feature type="domain" description="PPIase cyclophilin-type" evidence="6">
    <location>
        <begin position="43"/>
        <end position="164"/>
    </location>
</feature>
<keyword evidence="5" id="KW-0812">Transmembrane</keyword>
<dbReference type="InterPro" id="IPR044666">
    <property type="entry name" value="Cyclophilin_A-like"/>
</dbReference>
<name>A0A4S4DHT9_CAMSN</name>
<dbReference type="GO" id="GO:0003755">
    <property type="term" value="F:peptidyl-prolyl cis-trans isomerase activity"/>
    <property type="evidence" value="ECO:0007669"/>
    <property type="project" value="UniProtKB-UniRule"/>
</dbReference>
<organism evidence="7 8">
    <name type="scientific">Camellia sinensis var. sinensis</name>
    <name type="common">China tea</name>
    <dbReference type="NCBI Taxonomy" id="542762"/>
    <lineage>
        <taxon>Eukaryota</taxon>
        <taxon>Viridiplantae</taxon>
        <taxon>Streptophyta</taxon>
        <taxon>Embryophyta</taxon>
        <taxon>Tracheophyta</taxon>
        <taxon>Spermatophyta</taxon>
        <taxon>Magnoliopsida</taxon>
        <taxon>eudicotyledons</taxon>
        <taxon>Gunneridae</taxon>
        <taxon>Pentapetalae</taxon>
        <taxon>asterids</taxon>
        <taxon>Ericales</taxon>
        <taxon>Theaceae</taxon>
        <taxon>Camellia</taxon>
    </lineage>
</organism>
<dbReference type="STRING" id="542762.A0A4S4DHT9"/>
<sequence>MAARFCSDPDFDLSLVVFRARVGMVLNGVTYLSFPCISLIFGYRVIATPVRRASIVGTTPLNGVGHREGNKECAKFKDEITTKLKHTGAGIISMENAGPNTNGSQFFITLAPTPSLHGKYVILLSNCLLLTFMLVKGIWFKHSCQIGIRIVNRNGLVPNRESNRIVNRKDSENTQFLEEYAEEWKLSNDSVVFKLTIMIEHSLSSTLNSYNHLWSSLVWAAVVVQFCFGMDVEQMLDDMLICCAGEQMFGLGSLGLFCG</sequence>
<dbReference type="InterPro" id="IPR029000">
    <property type="entry name" value="Cyclophilin-like_dom_sf"/>
</dbReference>